<name>A0A899G4J2_9ASCO</name>
<gene>
    <name evidence="2" type="ORF">MERGE_000624</name>
</gene>
<evidence type="ECO:0008006" key="4">
    <source>
        <dbReference type="Google" id="ProtNLM"/>
    </source>
</evidence>
<evidence type="ECO:0000313" key="2">
    <source>
        <dbReference type="EMBL" id="QSL66248.1"/>
    </source>
</evidence>
<dbReference type="Proteomes" id="UP000663699">
    <property type="component" value="Chromosome 10"/>
</dbReference>
<protein>
    <recommendedName>
        <fullName evidence="4">Major surface glycoprotein</fullName>
    </recommendedName>
</protein>
<proteinExistence type="predicted"/>
<accession>A0A899G4J2</accession>
<reference evidence="2" key="1">
    <citation type="submission" date="2020-06" db="EMBL/GenBank/DDBJ databases">
        <title>Genomes of multiple members of Pneumocystis genus reveal paths to human pathogen Pneumocystis jirovecii.</title>
        <authorList>
            <person name="Cisse O.H."/>
            <person name="Ma L."/>
            <person name="Dekker J."/>
            <person name="Khil P."/>
            <person name="Jo J."/>
            <person name="Brenchley J."/>
            <person name="Blair R."/>
            <person name="Pahar B."/>
            <person name="Chabe M."/>
            <person name="Van Rompay K.A."/>
            <person name="Keesler R."/>
            <person name="Sukura A."/>
            <person name="Hirsch V."/>
            <person name="Kutty G."/>
            <person name="Liu Y."/>
            <person name="Peng L."/>
            <person name="Chen J."/>
            <person name="Song J."/>
            <person name="Weissenbacher-Lang C."/>
            <person name="Xu J."/>
            <person name="Upham N.S."/>
            <person name="Stajich J.E."/>
            <person name="Cuomo C.A."/>
            <person name="Cushion M.T."/>
            <person name="Kovacs J.A."/>
        </authorList>
    </citation>
    <scope>NUCLEOTIDE SEQUENCE</scope>
    <source>
        <strain evidence="2">2A</strain>
    </source>
</reference>
<organism evidence="2 3">
    <name type="scientific">Pneumocystis wakefieldiae</name>
    <dbReference type="NCBI Taxonomy" id="38082"/>
    <lineage>
        <taxon>Eukaryota</taxon>
        <taxon>Fungi</taxon>
        <taxon>Dikarya</taxon>
        <taxon>Ascomycota</taxon>
        <taxon>Taphrinomycotina</taxon>
        <taxon>Pneumocystomycetes</taxon>
        <taxon>Pneumocystaceae</taxon>
        <taxon>Pneumocystis</taxon>
    </lineage>
</organism>
<dbReference type="EMBL" id="CP054541">
    <property type="protein sequence ID" value="QSL66248.1"/>
    <property type="molecule type" value="Genomic_DNA"/>
</dbReference>
<keyword evidence="3" id="KW-1185">Reference proteome</keyword>
<evidence type="ECO:0000256" key="1">
    <source>
        <dbReference type="SAM" id="MobiDB-lite"/>
    </source>
</evidence>
<feature type="non-terminal residue" evidence="2">
    <location>
        <position position="128"/>
    </location>
</feature>
<sequence>MRKLINLHVIHRVTYIGLRDDRWIEKVAQEEAVTAQPVKREAPKAPGPKEPGAVPGLQQVKAEGIGEELVLALIVKSEYSDVNKCKTALEKYCEELKKTDPKLEKVNEKVKEFCGNGKEGKCKGLKQK</sequence>
<dbReference type="AlphaFoldDB" id="A0A899G4J2"/>
<evidence type="ECO:0000313" key="3">
    <source>
        <dbReference type="Proteomes" id="UP000663699"/>
    </source>
</evidence>
<feature type="region of interest" description="Disordered" evidence="1">
    <location>
        <begin position="35"/>
        <end position="55"/>
    </location>
</feature>